<feature type="domain" description="Alpha-L-glutamate ligase-related protein ATP-grasp" evidence="1">
    <location>
        <begin position="72"/>
        <end position="339"/>
    </location>
</feature>
<dbReference type="AlphaFoldDB" id="A0A501PQH1"/>
<evidence type="ECO:0000313" key="2">
    <source>
        <dbReference type="EMBL" id="TPD62770.1"/>
    </source>
</evidence>
<gene>
    <name evidence="2" type="ORF">FIV46_01440</name>
</gene>
<accession>A0A501PQH1</accession>
<dbReference type="SUPFAM" id="SSF56059">
    <property type="entry name" value="Glutathione synthetase ATP-binding domain-like"/>
    <property type="match status" value="1"/>
</dbReference>
<dbReference type="RefSeq" id="WP_139938020.1">
    <property type="nucleotide sequence ID" value="NZ_JBHSYP010000022.1"/>
</dbReference>
<dbReference type="InterPro" id="IPR039523">
    <property type="entry name" value="RimK-rel_E_lig_ATP-grasp"/>
</dbReference>
<name>A0A501PQH1_9PROT</name>
<proteinExistence type="predicted"/>
<comment type="caution">
    <text evidence="2">The sequence shown here is derived from an EMBL/GenBank/DDBJ whole genome shotgun (WGS) entry which is preliminary data.</text>
</comment>
<sequence length="353" mass="40024">MKNDNKFKYVYDLCSVRADEGHASVARQIVEMAWLRLTTGINYATYHHARMWRRGLSWNYKTGFTSPAKYRDLIYQLNRGKYHGVSQYKSFEKAYFNHFHLPTPAYLGTFHARHGQTAGGHPLSTPEDFERFLLPMVGERICIKKIVGYGGSGFKACEISLDGEQITLRKLSSDESHPAREVYDQLAEENPDGWVMEEYLTQHPIMSQLNPTSVNTIRMYIYENKAGDIIILGTRIRIGRAGSLVDNTEAGGVSGNINPETGIVEFLHQSSPAMTEITHHPDSGEKILGFQIPMWQEIRELGIKAISYMPETRFLGLDIAVSDKGPTMIEMNIEPSMSGLPRCEVPFRHVFEV</sequence>
<dbReference type="Proteomes" id="UP000319148">
    <property type="component" value="Unassembled WGS sequence"/>
</dbReference>
<keyword evidence="3" id="KW-1185">Reference proteome</keyword>
<organism evidence="2 3">
    <name type="scientific">Emcibacter nanhaiensis</name>
    <dbReference type="NCBI Taxonomy" id="1505037"/>
    <lineage>
        <taxon>Bacteria</taxon>
        <taxon>Pseudomonadati</taxon>
        <taxon>Pseudomonadota</taxon>
        <taxon>Alphaproteobacteria</taxon>
        <taxon>Emcibacterales</taxon>
        <taxon>Emcibacteraceae</taxon>
        <taxon>Emcibacter</taxon>
    </lineage>
</organism>
<dbReference type="EMBL" id="VFIY01000004">
    <property type="protein sequence ID" value="TPD62770.1"/>
    <property type="molecule type" value="Genomic_DNA"/>
</dbReference>
<dbReference type="OrthoDB" id="8736147at2"/>
<evidence type="ECO:0000259" key="1">
    <source>
        <dbReference type="Pfam" id="PF14397"/>
    </source>
</evidence>
<evidence type="ECO:0000313" key="3">
    <source>
        <dbReference type="Proteomes" id="UP000319148"/>
    </source>
</evidence>
<protein>
    <recommendedName>
        <fullName evidence="1">Alpha-L-glutamate ligase-related protein ATP-grasp domain-containing protein</fullName>
    </recommendedName>
</protein>
<dbReference type="Pfam" id="PF14397">
    <property type="entry name" value="ATPgrasp_ST"/>
    <property type="match status" value="1"/>
</dbReference>
<dbReference type="Gene3D" id="3.30.470.20">
    <property type="entry name" value="ATP-grasp fold, B domain"/>
    <property type="match status" value="1"/>
</dbReference>
<reference evidence="3" key="1">
    <citation type="submission" date="2019-06" db="EMBL/GenBank/DDBJ databases">
        <title>The complete genome of Emcibacter congregatus ZYLT.</title>
        <authorList>
            <person name="Zhao Z."/>
        </authorList>
    </citation>
    <scope>NUCLEOTIDE SEQUENCE [LARGE SCALE GENOMIC DNA]</scope>
    <source>
        <strain evidence="3">MCCC 1A06723</strain>
    </source>
</reference>